<dbReference type="AlphaFoldDB" id="A0A7Z7YTC4"/>
<comment type="caution">
    <text evidence="1">The sequence shown here is derived from an EMBL/GenBank/DDBJ whole genome shotgun (WGS) entry which is preliminary data.</text>
</comment>
<gene>
    <name evidence="1" type="ORF">EQ811_11745</name>
</gene>
<evidence type="ECO:0000313" key="2">
    <source>
        <dbReference type="Proteomes" id="UP000291949"/>
    </source>
</evidence>
<accession>A0A7Z7YTC4</accession>
<dbReference type="Proteomes" id="UP000291949">
    <property type="component" value="Unassembled WGS sequence"/>
</dbReference>
<proteinExistence type="predicted"/>
<dbReference type="RefSeq" id="WP_154812149.1">
    <property type="nucleotide sequence ID" value="NZ_JAVLJW010000009.1"/>
</dbReference>
<protein>
    <submittedName>
        <fullName evidence="1">Uncharacterized protein</fullName>
    </submittedName>
</protein>
<organism evidence="1 2">
    <name type="scientific">Staphylococcus capitis</name>
    <dbReference type="NCBI Taxonomy" id="29388"/>
    <lineage>
        <taxon>Bacteria</taxon>
        <taxon>Bacillati</taxon>
        <taxon>Bacillota</taxon>
        <taxon>Bacilli</taxon>
        <taxon>Bacillales</taxon>
        <taxon>Staphylococcaceae</taxon>
        <taxon>Staphylococcus</taxon>
    </lineage>
</organism>
<dbReference type="EMBL" id="SCHC01000007">
    <property type="protein sequence ID" value="TBW75377.1"/>
    <property type="molecule type" value="Genomic_DNA"/>
</dbReference>
<evidence type="ECO:0000313" key="1">
    <source>
        <dbReference type="EMBL" id="TBW75377.1"/>
    </source>
</evidence>
<reference evidence="1 2" key="1">
    <citation type="journal article" date="2019" name="Sci. Transl. Med.">
        <title>Quorum sensing between bacterial species on the skin protects against epidermal injury in atopic dermatitis.</title>
        <authorList>
            <person name="Williams M.R."/>
        </authorList>
    </citation>
    <scope>NUCLEOTIDE SEQUENCE [LARGE SCALE GENOMIC DNA]</scope>
    <source>
        <strain evidence="1 2">H8</strain>
    </source>
</reference>
<sequence length="196" mass="23418">MFQKQKYKYIIKQLNSRKMNIDLYSELCLLFEIYNDLNIFYDVQDMEQLKISRLIKDIAFTFNESLSYEDLINIYPMYIKEHIHFAITSNITDKKKQLIRKLFLSQCIQKNEWLDTEYDNIKTLYSYICENSDYNIDSKKIVNKLKLSNIESFNHSNTEVFSLEEYIDFLNVISQSSSGISKNIIDILIGELKYVK</sequence>
<name>A0A7Z7YTC4_STACP</name>